<accession>A0ABU9EAD8</accession>
<evidence type="ECO:0000313" key="3">
    <source>
        <dbReference type="Proteomes" id="UP001484239"/>
    </source>
</evidence>
<name>A0ABU9EAD8_9BACT</name>
<evidence type="ECO:0000313" key="2">
    <source>
        <dbReference type="EMBL" id="MEK9501098.1"/>
    </source>
</evidence>
<dbReference type="RefSeq" id="WP_405277141.1">
    <property type="nucleotide sequence ID" value="NZ_CP144380.1"/>
</dbReference>
<dbReference type="EMBL" id="JBBHLI010000004">
    <property type="protein sequence ID" value="MEK9501098.1"/>
    <property type="molecule type" value="Genomic_DNA"/>
</dbReference>
<comment type="caution">
    <text evidence="2">The sequence shown here is derived from an EMBL/GenBank/DDBJ whole genome shotgun (WGS) entry which is preliminary data.</text>
</comment>
<protein>
    <recommendedName>
        <fullName evidence="4">Periplasmic heavy metal sensor</fullName>
    </recommendedName>
</protein>
<keyword evidence="3" id="KW-1185">Reference proteome</keyword>
<evidence type="ECO:0008006" key="4">
    <source>
        <dbReference type="Google" id="ProtNLM"/>
    </source>
</evidence>
<organism evidence="2 3">
    <name type="scientific">Gaopeijia maritima</name>
    <dbReference type="NCBI Taxonomy" id="3119007"/>
    <lineage>
        <taxon>Bacteria</taxon>
        <taxon>Pseudomonadati</taxon>
        <taxon>Gemmatimonadota</taxon>
        <taxon>Longimicrobiia</taxon>
        <taxon>Gaopeijiales</taxon>
        <taxon>Gaopeijiaceae</taxon>
        <taxon>Gaopeijia</taxon>
    </lineage>
</organism>
<evidence type="ECO:0000256" key="1">
    <source>
        <dbReference type="SAM" id="MobiDB-lite"/>
    </source>
</evidence>
<sequence length="175" mass="19755">MNTLRSLLGVLALTLLAILPEGVTAQPRQGPPDGREHLEQRVRDRFDSLIRNELAIDESTAVRLRETMESFIPERRALGMRNGELRRRLRELDAVLPPVEAKEILDDLIEVQEAEVSLFAREQARILEFLSPGQLLRFYALRDQFEERVRRLRDQSGGSGEVPSGPRRGGGGGHP</sequence>
<gene>
    <name evidence="2" type="ORF">WI372_08925</name>
</gene>
<dbReference type="Proteomes" id="UP001484239">
    <property type="component" value="Unassembled WGS sequence"/>
</dbReference>
<feature type="region of interest" description="Disordered" evidence="1">
    <location>
        <begin position="151"/>
        <end position="175"/>
    </location>
</feature>
<reference evidence="2 3" key="1">
    <citation type="submission" date="2024-02" db="EMBL/GenBank/DDBJ databases">
        <title>A novel Gemmatimonadota bacterium.</title>
        <authorList>
            <person name="Du Z.-J."/>
            <person name="Ye Y.-Q."/>
        </authorList>
    </citation>
    <scope>NUCLEOTIDE SEQUENCE [LARGE SCALE GENOMIC DNA]</scope>
    <source>
        <strain evidence="2 3">DH-20</strain>
    </source>
</reference>
<proteinExistence type="predicted"/>